<protein>
    <submittedName>
        <fullName evidence="1">Uncharacterized protein</fullName>
    </submittedName>
</protein>
<name>A0AAV9F6R4_ACOCL</name>
<sequence>MGRETSGISDEKSRECDKLAYNTSHTSLRYLDRRDGSMYVQRPKATRGRGYGPQTMNTITVTRDSWGKLRRDIY</sequence>
<reference evidence="1" key="2">
    <citation type="submission" date="2023-06" db="EMBL/GenBank/DDBJ databases">
        <authorList>
            <person name="Ma L."/>
            <person name="Liu K.-W."/>
            <person name="Li Z."/>
            <person name="Hsiao Y.-Y."/>
            <person name="Qi Y."/>
            <person name="Fu T."/>
            <person name="Tang G."/>
            <person name="Zhang D."/>
            <person name="Sun W.-H."/>
            <person name="Liu D.-K."/>
            <person name="Li Y."/>
            <person name="Chen G.-Z."/>
            <person name="Liu X.-D."/>
            <person name="Liao X.-Y."/>
            <person name="Jiang Y.-T."/>
            <person name="Yu X."/>
            <person name="Hao Y."/>
            <person name="Huang J."/>
            <person name="Zhao X.-W."/>
            <person name="Ke S."/>
            <person name="Chen Y.-Y."/>
            <person name="Wu W.-L."/>
            <person name="Hsu J.-L."/>
            <person name="Lin Y.-F."/>
            <person name="Huang M.-D."/>
            <person name="Li C.-Y."/>
            <person name="Huang L."/>
            <person name="Wang Z.-W."/>
            <person name="Zhao X."/>
            <person name="Zhong W.-Y."/>
            <person name="Peng D.-H."/>
            <person name="Ahmad S."/>
            <person name="Lan S."/>
            <person name="Zhang J.-S."/>
            <person name="Tsai W.-C."/>
            <person name="Van De Peer Y."/>
            <person name="Liu Z.-J."/>
        </authorList>
    </citation>
    <scope>NUCLEOTIDE SEQUENCE</scope>
    <source>
        <strain evidence="1">CP</strain>
        <tissue evidence="1">Leaves</tissue>
    </source>
</reference>
<evidence type="ECO:0000313" key="2">
    <source>
        <dbReference type="Proteomes" id="UP001180020"/>
    </source>
</evidence>
<evidence type="ECO:0000313" key="1">
    <source>
        <dbReference type="EMBL" id="KAK1321417.1"/>
    </source>
</evidence>
<dbReference type="Proteomes" id="UP001180020">
    <property type="component" value="Unassembled WGS sequence"/>
</dbReference>
<accession>A0AAV9F6R4</accession>
<organism evidence="1 2">
    <name type="scientific">Acorus calamus</name>
    <name type="common">Sweet flag</name>
    <dbReference type="NCBI Taxonomy" id="4465"/>
    <lineage>
        <taxon>Eukaryota</taxon>
        <taxon>Viridiplantae</taxon>
        <taxon>Streptophyta</taxon>
        <taxon>Embryophyta</taxon>
        <taxon>Tracheophyta</taxon>
        <taxon>Spermatophyta</taxon>
        <taxon>Magnoliopsida</taxon>
        <taxon>Liliopsida</taxon>
        <taxon>Acoraceae</taxon>
        <taxon>Acorus</taxon>
    </lineage>
</organism>
<dbReference type="EMBL" id="JAUJYO010000003">
    <property type="protein sequence ID" value="KAK1321417.1"/>
    <property type="molecule type" value="Genomic_DNA"/>
</dbReference>
<gene>
    <name evidence="1" type="ORF">QJS10_CPA03g01127</name>
</gene>
<keyword evidence="2" id="KW-1185">Reference proteome</keyword>
<reference evidence="1" key="1">
    <citation type="journal article" date="2023" name="Nat. Commun.">
        <title>Diploid and tetraploid genomes of Acorus and the evolution of monocots.</title>
        <authorList>
            <person name="Ma L."/>
            <person name="Liu K.W."/>
            <person name="Li Z."/>
            <person name="Hsiao Y.Y."/>
            <person name="Qi Y."/>
            <person name="Fu T."/>
            <person name="Tang G.D."/>
            <person name="Zhang D."/>
            <person name="Sun W.H."/>
            <person name="Liu D.K."/>
            <person name="Li Y."/>
            <person name="Chen G.Z."/>
            <person name="Liu X.D."/>
            <person name="Liao X.Y."/>
            <person name="Jiang Y.T."/>
            <person name="Yu X."/>
            <person name="Hao Y."/>
            <person name="Huang J."/>
            <person name="Zhao X.W."/>
            <person name="Ke S."/>
            <person name="Chen Y.Y."/>
            <person name="Wu W.L."/>
            <person name="Hsu J.L."/>
            <person name="Lin Y.F."/>
            <person name="Huang M.D."/>
            <person name="Li C.Y."/>
            <person name="Huang L."/>
            <person name="Wang Z.W."/>
            <person name="Zhao X."/>
            <person name="Zhong W.Y."/>
            <person name="Peng D.H."/>
            <person name="Ahmad S."/>
            <person name="Lan S."/>
            <person name="Zhang J.S."/>
            <person name="Tsai W.C."/>
            <person name="Van de Peer Y."/>
            <person name="Liu Z.J."/>
        </authorList>
    </citation>
    <scope>NUCLEOTIDE SEQUENCE</scope>
    <source>
        <strain evidence="1">CP</strain>
    </source>
</reference>
<dbReference type="AlphaFoldDB" id="A0AAV9F6R4"/>
<comment type="caution">
    <text evidence="1">The sequence shown here is derived from an EMBL/GenBank/DDBJ whole genome shotgun (WGS) entry which is preliminary data.</text>
</comment>
<proteinExistence type="predicted"/>